<dbReference type="AlphaFoldDB" id="A0A235FBA0"/>
<dbReference type="EMBL" id="NOII01000001">
    <property type="protein sequence ID" value="OYD58469.1"/>
    <property type="molecule type" value="Genomic_DNA"/>
</dbReference>
<gene>
    <name evidence="1" type="ORF">CGZ90_00785</name>
</gene>
<dbReference type="Pfam" id="PF06152">
    <property type="entry name" value="Phage_min_cap2"/>
    <property type="match status" value="1"/>
</dbReference>
<evidence type="ECO:0008006" key="3">
    <source>
        <dbReference type="Google" id="ProtNLM"/>
    </source>
</evidence>
<protein>
    <recommendedName>
        <fullName evidence="3">Minor capsid protein</fullName>
    </recommendedName>
</protein>
<evidence type="ECO:0000313" key="2">
    <source>
        <dbReference type="Proteomes" id="UP000215059"/>
    </source>
</evidence>
<organism evidence="1 2">
    <name type="scientific">Fictibacillus aquaticus</name>
    <dbReference type="NCBI Taxonomy" id="2021314"/>
    <lineage>
        <taxon>Bacteria</taxon>
        <taxon>Bacillati</taxon>
        <taxon>Bacillota</taxon>
        <taxon>Bacilli</taxon>
        <taxon>Bacillales</taxon>
        <taxon>Fictibacillaceae</taxon>
        <taxon>Fictibacillus</taxon>
    </lineage>
</organism>
<dbReference type="InterPro" id="IPR009319">
    <property type="entry name" value="Phage_A118_VSP1"/>
</dbReference>
<keyword evidence="2" id="KW-1185">Reference proteome</keyword>
<accession>A0A235FBA0</accession>
<dbReference type="Proteomes" id="UP000215059">
    <property type="component" value="Unassembled WGS sequence"/>
</dbReference>
<sequence>MNLDKLLLHFSEVMEDIFGQVNNVNDLLNDKKKMKLIESIFESLDRLGMTVTQVVPNQIKDSYYEGIQEASVALQELVATSAEITATVTAAEMSAVISGVLAAEPSKVQKRIHLEALSEIADDTLLDLQAAIRTAKKNAKITIEKTLNDVRSTMAKNLITGDPRKVAAQEVAQAFAKNGLTSFVTKDGKKLPLDFYARTVVNTKIRDAHVKGSNQRYTEAKVGLVQIHENSTTCPICSKYRNMVVSLTGEHEGFKSQKEVKLPPYHPNCHGTTRPYVEAFKTDEELQQERDKWKKWEPEKDTRTPAQRKAYEKEQEIRRKANQEKKAYANMVMALGDKAPKTLGAYRRMKRQNTIKFQELQDEYRSTLRG</sequence>
<comment type="caution">
    <text evidence="1">The sequence shown here is derived from an EMBL/GenBank/DDBJ whole genome shotgun (WGS) entry which is preliminary data.</text>
</comment>
<proteinExistence type="predicted"/>
<reference evidence="1 2" key="1">
    <citation type="submission" date="2017-07" db="EMBL/GenBank/DDBJ databases">
        <title>Fictibacillus sp. nov. GDSW-R2A3 Genome sequencing and assembly.</title>
        <authorList>
            <person name="Mayilraj S."/>
        </authorList>
    </citation>
    <scope>NUCLEOTIDE SEQUENCE [LARGE SCALE GENOMIC DNA]</scope>
    <source>
        <strain evidence="1 2">GDSW-R2A3</strain>
    </source>
</reference>
<evidence type="ECO:0000313" key="1">
    <source>
        <dbReference type="EMBL" id="OYD58469.1"/>
    </source>
</evidence>
<dbReference type="RefSeq" id="WP_094250431.1">
    <property type="nucleotide sequence ID" value="NZ_JBHLXL010000001.1"/>
</dbReference>
<dbReference type="GO" id="GO:0005198">
    <property type="term" value="F:structural molecule activity"/>
    <property type="evidence" value="ECO:0007669"/>
    <property type="project" value="InterPro"/>
</dbReference>
<name>A0A235FBA0_9BACL</name>
<dbReference type="OrthoDB" id="3197444at2"/>